<keyword evidence="2" id="KW-0238">DNA-binding</keyword>
<dbReference type="PROSITE" id="PS01117">
    <property type="entry name" value="HTH_MARR_1"/>
    <property type="match status" value="1"/>
</dbReference>
<evidence type="ECO:0000313" key="6">
    <source>
        <dbReference type="Proteomes" id="UP001222770"/>
    </source>
</evidence>
<dbReference type="PANTHER" id="PTHR33164:SF104">
    <property type="entry name" value="TRANSCRIPTIONAL REGULATORY PROTEIN"/>
    <property type="match status" value="1"/>
</dbReference>
<dbReference type="SMART" id="SM00347">
    <property type="entry name" value="HTH_MARR"/>
    <property type="match status" value="1"/>
</dbReference>
<dbReference type="InterPro" id="IPR036388">
    <property type="entry name" value="WH-like_DNA-bd_sf"/>
</dbReference>
<evidence type="ECO:0000256" key="2">
    <source>
        <dbReference type="ARBA" id="ARBA00023125"/>
    </source>
</evidence>
<dbReference type="InterPro" id="IPR036390">
    <property type="entry name" value="WH_DNA-bd_sf"/>
</dbReference>
<dbReference type="SUPFAM" id="SSF46785">
    <property type="entry name" value="Winged helix' DNA-binding domain"/>
    <property type="match status" value="1"/>
</dbReference>
<keyword evidence="1" id="KW-0805">Transcription regulation</keyword>
<reference evidence="5 6" key="1">
    <citation type="submission" date="2023-03" db="EMBL/GenBank/DDBJ databases">
        <title>Novosphingobium cyanobacteriorum sp. nov., isolated from a eutrophic reservoir during the Microcystis bloom period.</title>
        <authorList>
            <person name="Kang M."/>
            <person name="Le V."/>
            <person name="Ko S.-R."/>
            <person name="Lee S.-A."/>
            <person name="Ahn C.-Y."/>
        </authorList>
    </citation>
    <scope>NUCLEOTIDE SEQUENCE [LARGE SCALE GENOMIC DNA]</scope>
    <source>
        <strain evidence="5 6">HBC54</strain>
    </source>
</reference>
<dbReference type="InterPro" id="IPR039422">
    <property type="entry name" value="MarR/SlyA-like"/>
</dbReference>
<evidence type="ECO:0000256" key="1">
    <source>
        <dbReference type="ARBA" id="ARBA00023015"/>
    </source>
</evidence>
<gene>
    <name evidence="5" type="ORF">POM99_17705</name>
</gene>
<evidence type="ECO:0000259" key="4">
    <source>
        <dbReference type="PROSITE" id="PS50995"/>
    </source>
</evidence>
<keyword evidence="3" id="KW-0804">Transcription</keyword>
<dbReference type="InterPro" id="IPR000835">
    <property type="entry name" value="HTH_MarR-typ"/>
</dbReference>
<dbReference type="InterPro" id="IPR023187">
    <property type="entry name" value="Tscrpt_reg_MarR-type_CS"/>
</dbReference>
<protein>
    <submittedName>
        <fullName evidence="5">MarR family winged helix-turn-helix transcriptional regulator</fullName>
    </submittedName>
</protein>
<keyword evidence="6" id="KW-1185">Reference proteome</keyword>
<dbReference type="Gene3D" id="1.10.10.10">
    <property type="entry name" value="Winged helix-like DNA-binding domain superfamily/Winged helix DNA-binding domain"/>
    <property type="match status" value="1"/>
</dbReference>
<organism evidence="5 6">
    <name type="scientific">Novosphingobium cyanobacteriorum</name>
    <dbReference type="NCBI Taxonomy" id="3024215"/>
    <lineage>
        <taxon>Bacteria</taxon>
        <taxon>Pseudomonadati</taxon>
        <taxon>Pseudomonadota</taxon>
        <taxon>Alphaproteobacteria</taxon>
        <taxon>Sphingomonadales</taxon>
        <taxon>Sphingomonadaceae</taxon>
        <taxon>Novosphingobium</taxon>
    </lineage>
</organism>
<comment type="caution">
    <text evidence="5">The sequence shown here is derived from an EMBL/GenBank/DDBJ whole genome shotgun (WGS) entry which is preliminary data.</text>
</comment>
<feature type="domain" description="HTH marR-type" evidence="4">
    <location>
        <begin position="1"/>
        <end position="141"/>
    </location>
</feature>
<dbReference type="Pfam" id="PF12802">
    <property type="entry name" value="MarR_2"/>
    <property type="match status" value="1"/>
</dbReference>
<sequence length="141" mass="15774">MNKPAAITVLAWDRLMNAGTAALRAARAELKRAGMPPLEWYDLLLEIERRGPSRPRDLQRWLDMAQYTLSRTLDRMEKRGLVRISACPGDGRGQVVELTELGVAERARMWPAYANAIHGVIEQRLDDGERVALAGLLARVA</sequence>
<evidence type="ECO:0000256" key="3">
    <source>
        <dbReference type="ARBA" id="ARBA00023163"/>
    </source>
</evidence>
<evidence type="ECO:0000313" key="5">
    <source>
        <dbReference type="EMBL" id="MDF8335046.1"/>
    </source>
</evidence>
<accession>A0ABT6CM98</accession>
<dbReference type="PROSITE" id="PS50995">
    <property type="entry name" value="HTH_MARR_2"/>
    <property type="match status" value="1"/>
</dbReference>
<dbReference type="RefSeq" id="WP_277279838.1">
    <property type="nucleotide sequence ID" value="NZ_JAROCY010000020.1"/>
</dbReference>
<proteinExistence type="predicted"/>
<dbReference type="EMBL" id="JAROCY010000020">
    <property type="protein sequence ID" value="MDF8335046.1"/>
    <property type="molecule type" value="Genomic_DNA"/>
</dbReference>
<name>A0ABT6CM98_9SPHN</name>
<dbReference type="Proteomes" id="UP001222770">
    <property type="component" value="Unassembled WGS sequence"/>
</dbReference>
<dbReference type="PANTHER" id="PTHR33164">
    <property type="entry name" value="TRANSCRIPTIONAL REGULATOR, MARR FAMILY"/>
    <property type="match status" value="1"/>
</dbReference>